<dbReference type="AlphaFoldDB" id="A0A9W6NND2"/>
<proteinExistence type="predicted"/>
<dbReference type="Proteomes" id="UP001143480">
    <property type="component" value="Unassembled WGS sequence"/>
</dbReference>
<comment type="caution">
    <text evidence="1">The sequence shown here is derived from an EMBL/GenBank/DDBJ whole genome shotgun (WGS) entry which is preliminary data.</text>
</comment>
<sequence length="128" mass="13769">MAAWTIADAWVFTAIEGTGPHDGHPLTRIVAKADAINHAVLLESEFVRAVPRLVAAGLIEAAPAADRYWHTETGRALYDRWITRGGLFAWSTVIPPALEQLGPPQDPAAGWSLPAGAFQRAVQAHLRG</sequence>
<organism evidence="1 2">
    <name type="scientific">Dactylosporangium matsuzakiense</name>
    <dbReference type="NCBI Taxonomy" id="53360"/>
    <lineage>
        <taxon>Bacteria</taxon>
        <taxon>Bacillati</taxon>
        <taxon>Actinomycetota</taxon>
        <taxon>Actinomycetes</taxon>
        <taxon>Micromonosporales</taxon>
        <taxon>Micromonosporaceae</taxon>
        <taxon>Dactylosporangium</taxon>
    </lineage>
</organism>
<evidence type="ECO:0000313" key="2">
    <source>
        <dbReference type="Proteomes" id="UP001143480"/>
    </source>
</evidence>
<protein>
    <submittedName>
        <fullName evidence="1">Uncharacterized protein</fullName>
    </submittedName>
</protein>
<accession>A0A9W6NND2</accession>
<evidence type="ECO:0000313" key="1">
    <source>
        <dbReference type="EMBL" id="GLL03835.1"/>
    </source>
</evidence>
<gene>
    <name evidence="1" type="ORF">GCM10017581_055810</name>
</gene>
<name>A0A9W6NND2_9ACTN</name>
<keyword evidence="2" id="KW-1185">Reference proteome</keyword>
<reference evidence="1" key="2">
    <citation type="submission" date="2023-01" db="EMBL/GenBank/DDBJ databases">
        <authorList>
            <person name="Sun Q."/>
            <person name="Evtushenko L."/>
        </authorList>
    </citation>
    <scope>NUCLEOTIDE SEQUENCE</scope>
    <source>
        <strain evidence="1">VKM Ac-1321</strain>
    </source>
</reference>
<dbReference type="EMBL" id="BSFP01000038">
    <property type="protein sequence ID" value="GLL03835.1"/>
    <property type="molecule type" value="Genomic_DNA"/>
</dbReference>
<dbReference type="RefSeq" id="WP_261960207.1">
    <property type="nucleotide sequence ID" value="NZ_BAAAXA010000001.1"/>
</dbReference>
<reference evidence="1" key="1">
    <citation type="journal article" date="2014" name="Int. J. Syst. Evol. Microbiol.">
        <title>Complete genome sequence of Corynebacterium casei LMG S-19264T (=DSM 44701T), isolated from a smear-ripened cheese.</title>
        <authorList>
            <consortium name="US DOE Joint Genome Institute (JGI-PGF)"/>
            <person name="Walter F."/>
            <person name="Albersmeier A."/>
            <person name="Kalinowski J."/>
            <person name="Ruckert C."/>
        </authorList>
    </citation>
    <scope>NUCLEOTIDE SEQUENCE</scope>
    <source>
        <strain evidence="1">VKM Ac-1321</strain>
    </source>
</reference>